<dbReference type="InterPro" id="IPR001370">
    <property type="entry name" value="BIR_rpt"/>
</dbReference>
<dbReference type="FunFam" id="3.30.40.10:FF:000184">
    <property type="entry name" value="Baculoviral IAP repeat containing 2"/>
    <property type="match status" value="1"/>
</dbReference>
<dbReference type="CTD" id="79444"/>
<feature type="compositionally biased region" description="Polar residues" evidence="16">
    <location>
        <begin position="316"/>
        <end position="325"/>
    </location>
</feature>
<dbReference type="CDD" id="cd16713">
    <property type="entry name" value="RING-HC_BIRC2_3_7"/>
    <property type="match status" value="1"/>
</dbReference>
<evidence type="ECO:0000256" key="1">
    <source>
        <dbReference type="ARBA" id="ARBA00000900"/>
    </source>
</evidence>
<dbReference type="RefSeq" id="XP_006021702.1">
    <property type="nucleotide sequence ID" value="XM_006021640.3"/>
</dbReference>
<dbReference type="PROSITE" id="PS01282">
    <property type="entry name" value="BIR_REPEAT_1"/>
    <property type="match status" value="1"/>
</dbReference>
<dbReference type="RefSeq" id="XP_006021700.1">
    <property type="nucleotide sequence ID" value="XM_006021638.3"/>
</dbReference>
<dbReference type="GO" id="GO:0031398">
    <property type="term" value="P:positive regulation of protein ubiquitination"/>
    <property type="evidence" value="ECO:0007669"/>
    <property type="project" value="TreeGrafter"/>
</dbReference>
<evidence type="ECO:0000256" key="11">
    <source>
        <dbReference type="ARBA" id="ARBA00022771"/>
    </source>
</evidence>
<dbReference type="OrthoDB" id="774873at2759"/>
<dbReference type="GO" id="GO:0061630">
    <property type="term" value="F:ubiquitin protein ligase activity"/>
    <property type="evidence" value="ECO:0007669"/>
    <property type="project" value="UniProtKB-EC"/>
</dbReference>
<keyword evidence="6" id="KW-0808">Transferase</keyword>
<dbReference type="EC" id="2.3.2.27" evidence="4"/>
<keyword evidence="8" id="KW-0053">Apoptosis</keyword>
<evidence type="ECO:0000256" key="3">
    <source>
        <dbReference type="ARBA" id="ARBA00006672"/>
    </source>
</evidence>
<evidence type="ECO:0000256" key="4">
    <source>
        <dbReference type="ARBA" id="ARBA00012483"/>
    </source>
</evidence>
<evidence type="ECO:0000313" key="18">
    <source>
        <dbReference type="Proteomes" id="UP000189705"/>
    </source>
</evidence>
<dbReference type="FunFam" id="1.10.1170.10:FF:000003">
    <property type="entry name" value="E3 ubiquitin-protein ligase XIAP"/>
    <property type="match status" value="1"/>
</dbReference>
<dbReference type="InterPro" id="IPR001841">
    <property type="entry name" value="Znf_RING"/>
</dbReference>
<dbReference type="Pfam" id="PF13920">
    <property type="entry name" value="zf-C3HC4_3"/>
    <property type="match status" value="1"/>
</dbReference>
<protein>
    <recommendedName>
        <fullName evidence="4">RING-type E3 ubiquitin transferase</fullName>
        <ecNumber evidence="4">2.3.2.27</ecNumber>
    </recommendedName>
</protein>
<dbReference type="GO" id="GO:0043027">
    <property type="term" value="F:cysteine-type endopeptidase inhibitor activity involved in apoptotic process"/>
    <property type="evidence" value="ECO:0007669"/>
    <property type="project" value="TreeGrafter"/>
</dbReference>
<keyword evidence="13" id="KW-0862">Zinc</keyword>
<comment type="subcellular location">
    <subcellularLocation>
        <location evidence="2">Cytoplasm</location>
    </subcellularLocation>
</comment>
<evidence type="ECO:0000313" key="21">
    <source>
        <dbReference type="RefSeq" id="XP_006021702.1"/>
    </source>
</evidence>
<evidence type="ECO:0000313" key="20">
    <source>
        <dbReference type="RefSeq" id="XP_006021701.1"/>
    </source>
</evidence>
<feature type="region of interest" description="Disordered" evidence="16">
    <location>
        <begin position="234"/>
        <end position="269"/>
    </location>
</feature>
<evidence type="ECO:0000256" key="7">
    <source>
        <dbReference type="ARBA" id="ARBA00022690"/>
    </source>
</evidence>
<keyword evidence="10" id="KW-0479">Metal-binding</keyword>
<dbReference type="RefSeq" id="XP_006021701.1">
    <property type="nucleotide sequence ID" value="XM_006021639.2"/>
</dbReference>
<dbReference type="PANTHER" id="PTHR10044">
    <property type="entry name" value="INHIBITOR OF APOPTOSIS"/>
    <property type="match status" value="1"/>
</dbReference>
<dbReference type="Proteomes" id="UP000189705">
    <property type="component" value="Unplaced"/>
</dbReference>
<dbReference type="PANTHER" id="PTHR10044:SF163">
    <property type="entry name" value="BACULOVIRAL IAP REPEAT-CONTAINING PROTEIN 7"/>
    <property type="match status" value="1"/>
</dbReference>
<dbReference type="GO" id="GO:0004869">
    <property type="term" value="F:cysteine-type endopeptidase inhibitor activity"/>
    <property type="evidence" value="ECO:0007669"/>
    <property type="project" value="UniProtKB-KW"/>
</dbReference>
<dbReference type="InterPro" id="IPR013083">
    <property type="entry name" value="Znf_RING/FYVE/PHD"/>
</dbReference>
<dbReference type="CDD" id="cd00022">
    <property type="entry name" value="BIR"/>
    <property type="match status" value="2"/>
</dbReference>
<accession>A0A1U7RPC0</accession>
<dbReference type="Gene3D" id="1.10.8.10">
    <property type="entry name" value="DNA helicase RuvA subunit, C-terminal domain"/>
    <property type="match status" value="1"/>
</dbReference>
<dbReference type="STRING" id="38654.A0A1U7RPC0"/>
<dbReference type="InterPro" id="IPR050784">
    <property type="entry name" value="IAP"/>
</dbReference>
<dbReference type="eggNOG" id="KOG1101">
    <property type="taxonomic scope" value="Eukaryota"/>
</dbReference>
<dbReference type="AlphaFoldDB" id="A0A1U7RPC0"/>
<dbReference type="GO" id="GO:0005737">
    <property type="term" value="C:cytoplasm"/>
    <property type="evidence" value="ECO:0007669"/>
    <property type="project" value="UniProtKB-SubCell"/>
</dbReference>
<proteinExistence type="inferred from homology"/>
<dbReference type="GeneID" id="102373981"/>
<dbReference type="SMART" id="SM00238">
    <property type="entry name" value="BIR"/>
    <property type="match status" value="2"/>
</dbReference>
<dbReference type="InterPro" id="IPR048875">
    <property type="entry name" value="BIRC2-3-like_UBA"/>
</dbReference>
<evidence type="ECO:0000256" key="5">
    <source>
        <dbReference type="ARBA" id="ARBA00022490"/>
    </source>
</evidence>
<evidence type="ECO:0000313" key="19">
    <source>
        <dbReference type="RefSeq" id="XP_006021700.1"/>
    </source>
</evidence>
<dbReference type="KEGG" id="asn:102373981"/>
<comment type="catalytic activity">
    <reaction evidence="1">
        <text>S-ubiquitinyl-[E2 ubiquitin-conjugating enzyme]-L-cysteine + [acceptor protein]-L-lysine = [E2 ubiquitin-conjugating enzyme]-L-cysteine + N(6)-ubiquitinyl-[acceptor protein]-L-lysine.</text>
        <dbReference type="EC" id="2.3.2.27"/>
    </reaction>
</comment>
<dbReference type="CDD" id="cd14396">
    <property type="entry name" value="UBA_XtBIRC7_like"/>
    <property type="match status" value="1"/>
</dbReference>
<evidence type="ECO:0000256" key="15">
    <source>
        <dbReference type="PROSITE-ProRule" id="PRU00175"/>
    </source>
</evidence>
<gene>
    <name evidence="19 20 21" type="primary">BIRC7</name>
</gene>
<evidence type="ECO:0000256" key="9">
    <source>
        <dbReference type="ARBA" id="ARBA00022704"/>
    </source>
</evidence>
<feature type="domain" description="RING-type" evidence="17">
    <location>
        <begin position="375"/>
        <end position="410"/>
    </location>
</feature>
<evidence type="ECO:0000256" key="6">
    <source>
        <dbReference type="ARBA" id="ARBA00022679"/>
    </source>
</evidence>
<comment type="similarity">
    <text evidence="3">Belongs to the IAP family.</text>
</comment>
<dbReference type="GO" id="GO:0005634">
    <property type="term" value="C:nucleus"/>
    <property type="evidence" value="ECO:0007669"/>
    <property type="project" value="TreeGrafter"/>
</dbReference>
<dbReference type="FunFam" id="1.10.1170.10:FF:000002">
    <property type="entry name" value="Baculoviral IAP repeat containing 7"/>
    <property type="match status" value="1"/>
</dbReference>
<feature type="region of interest" description="Disordered" evidence="16">
    <location>
        <begin position="316"/>
        <end position="360"/>
    </location>
</feature>
<dbReference type="GO" id="GO:0006915">
    <property type="term" value="P:apoptotic process"/>
    <property type="evidence" value="ECO:0007669"/>
    <property type="project" value="UniProtKB-KW"/>
</dbReference>
<evidence type="ECO:0000256" key="12">
    <source>
        <dbReference type="ARBA" id="ARBA00022786"/>
    </source>
</evidence>
<reference evidence="19 20" key="1">
    <citation type="submission" date="2025-04" db="UniProtKB">
        <authorList>
            <consortium name="RefSeq"/>
        </authorList>
    </citation>
    <scope>IDENTIFICATION</scope>
</reference>
<evidence type="ECO:0000256" key="8">
    <source>
        <dbReference type="ARBA" id="ARBA00022703"/>
    </source>
</evidence>
<dbReference type="Gene3D" id="3.30.40.10">
    <property type="entry name" value="Zinc/RING finger domain, C3HC4 (zinc finger)"/>
    <property type="match status" value="1"/>
</dbReference>
<name>A0A1U7RPC0_ALLSI</name>
<organism evidence="18 19">
    <name type="scientific">Alligator sinensis</name>
    <name type="common">Chinese alligator</name>
    <dbReference type="NCBI Taxonomy" id="38654"/>
    <lineage>
        <taxon>Eukaryota</taxon>
        <taxon>Metazoa</taxon>
        <taxon>Chordata</taxon>
        <taxon>Craniata</taxon>
        <taxon>Vertebrata</taxon>
        <taxon>Euteleostomi</taxon>
        <taxon>Archelosauria</taxon>
        <taxon>Archosauria</taxon>
        <taxon>Crocodylia</taxon>
        <taxon>Alligatoridae</taxon>
        <taxon>Alligatorinae</taxon>
        <taxon>Alligator</taxon>
    </lineage>
</organism>
<dbReference type="Pfam" id="PF00653">
    <property type="entry name" value="BIR"/>
    <property type="match status" value="2"/>
</dbReference>
<dbReference type="Gene3D" id="1.10.1170.10">
    <property type="entry name" value="Inhibitor Of Apoptosis Protein (2mihbC-IAP-1), Chain A"/>
    <property type="match status" value="2"/>
</dbReference>
<evidence type="ECO:0000259" key="17">
    <source>
        <dbReference type="PROSITE" id="PS50089"/>
    </source>
</evidence>
<dbReference type="PROSITE" id="PS50089">
    <property type="entry name" value="ZF_RING_2"/>
    <property type="match status" value="1"/>
</dbReference>
<dbReference type="Pfam" id="PF21290">
    <property type="entry name" value="UBA_BIRC2-3"/>
    <property type="match status" value="1"/>
</dbReference>
<keyword evidence="7" id="KW-0646">Protease inhibitor</keyword>
<keyword evidence="18" id="KW-1185">Reference proteome</keyword>
<evidence type="ECO:0000256" key="16">
    <source>
        <dbReference type="SAM" id="MobiDB-lite"/>
    </source>
</evidence>
<dbReference type="GO" id="GO:0043066">
    <property type="term" value="P:negative regulation of apoptotic process"/>
    <property type="evidence" value="ECO:0007669"/>
    <property type="project" value="TreeGrafter"/>
</dbReference>
<dbReference type="SUPFAM" id="SSF57924">
    <property type="entry name" value="Inhibitor of apoptosis (IAP) repeat"/>
    <property type="match status" value="2"/>
</dbReference>
<keyword evidence="14" id="KW-0832">Ubl conjugation</keyword>
<evidence type="ECO:0000256" key="14">
    <source>
        <dbReference type="ARBA" id="ARBA00022843"/>
    </source>
</evidence>
<dbReference type="SMART" id="SM00184">
    <property type="entry name" value="RING"/>
    <property type="match status" value="1"/>
</dbReference>
<dbReference type="GO" id="GO:0008270">
    <property type="term" value="F:zinc ion binding"/>
    <property type="evidence" value="ECO:0007669"/>
    <property type="project" value="UniProtKB-KW"/>
</dbReference>
<evidence type="ECO:0000256" key="10">
    <source>
        <dbReference type="ARBA" id="ARBA00022723"/>
    </source>
</evidence>
<keyword evidence="5" id="KW-0963">Cytoplasm</keyword>
<keyword evidence="9" id="KW-0789">Thiol protease inhibitor</keyword>
<evidence type="ECO:0000256" key="13">
    <source>
        <dbReference type="ARBA" id="ARBA00022833"/>
    </source>
</evidence>
<dbReference type="GO" id="GO:0051726">
    <property type="term" value="P:regulation of cell cycle"/>
    <property type="evidence" value="ECO:0007669"/>
    <property type="project" value="TreeGrafter"/>
</dbReference>
<keyword evidence="11 15" id="KW-0863">Zinc-finger</keyword>
<keyword evidence="12" id="KW-0833">Ubl conjugation pathway</keyword>
<dbReference type="PROSITE" id="PS50143">
    <property type="entry name" value="BIR_REPEAT_2"/>
    <property type="match status" value="2"/>
</dbReference>
<evidence type="ECO:0000256" key="2">
    <source>
        <dbReference type="ARBA" id="ARBA00004496"/>
    </source>
</evidence>
<sequence>MEDILPAEDTEAEPRNLPLFKSSMWCEERRLRTFQHWPDSNPVSAPDLAKAGFFFLGPGDRVQCFCCGGILRSWEAGDVPMLEHLKFFPSCRFACGKEVGNEQALSLQEQEMLPIRDILDCVDGQIFSLLQRLDTEETALPSHPEYPEMRMEEMRLATFHNWPPYNEMYPEQLARAGFFYTGHGDTVKCFYCDGTMRDWMLGDDPWKEHAKWFPRCEFLLQSKGRAFVTRVQETSFNPQEPLGDSWSRDEQEPSAIQDPMGNRELPSPLDQSSVVQNVLQMGFDPSLVISLAQSKYLLTGTCYLSESELVSDLLQTNGEESSSAEGSRVYADPAPRDSGTSGLKEEAQAECSDEPAGPMLSTEDQLRRLQAERMCKVCMDKDVSVVFVPCGHLVACAECAPNLRRCPICRASIRGSVRTFLS</sequence>